<feature type="compositionally biased region" description="Low complexity" evidence="1">
    <location>
        <begin position="10"/>
        <end position="22"/>
    </location>
</feature>
<comment type="caution">
    <text evidence="2">The sequence shown here is derived from an EMBL/GenBank/DDBJ whole genome shotgun (WGS) entry which is preliminary data.</text>
</comment>
<protein>
    <submittedName>
        <fullName evidence="2">Uncharacterized protein</fullName>
    </submittedName>
</protein>
<evidence type="ECO:0000256" key="1">
    <source>
        <dbReference type="SAM" id="MobiDB-lite"/>
    </source>
</evidence>
<proteinExistence type="predicted"/>
<accession>A0ABW1DBM7</accession>
<dbReference type="RefSeq" id="WP_379524305.1">
    <property type="nucleotide sequence ID" value="NZ_JBHSPA010000115.1"/>
</dbReference>
<organism evidence="2 3">
    <name type="scientific">Nonomuraea insulae</name>
    <dbReference type="NCBI Taxonomy" id="1616787"/>
    <lineage>
        <taxon>Bacteria</taxon>
        <taxon>Bacillati</taxon>
        <taxon>Actinomycetota</taxon>
        <taxon>Actinomycetes</taxon>
        <taxon>Streptosporangiales</taxon>
        <taxon>Streptosporangiaceae</taxon>
        <taxon>Nonomuraea</taxon>
    </lineage>
</organism>
<sequence length="66" mass="7164">MPTSTRLSARAVISGSSPSRSRASVKPRITWVWVSSTEITSQIHLRETRSMIASAAIPHAEKCVVS</sequence>
<reference evidence="3" key="1">
    <citation type="journal article" date="2019" name="Int. J. Syst. Evol. Microbiol.">
        <title>The Global Catalogue of Microorganisms (GCM) 10K type strain sequencing project: providing services to taxonomists for standard genome sequencing and annotation.</title>
        <authorList>
            <consortium name="The Broad Institute Genomics Platform"/>
            <consortium name="The Broad Institute Genome Sequencing Center for Infectious Disease"/>
            <person name="Wu L."/>
            <person name="Ma J."/>
        </authorList>
    </citation>
    <scope>NUCLEOTIDE SEQUENCE [LARGE SCALE GENOMIC DNA]</scope>
    <source>
        <strain evidence="3">CCUG 53903</strain>
    </source>
</reference>
<evidence type="ECO:0000313" key="3">
    <source>
        <dbReference type="Proteomes" id="UP001596058"/>
    </source>
</evidence>
<name>A0ABW1DBM7_9ACTN</name>
<dbReference type="EMBL" id="JBHSPA010000115">
    <property type="protein sequence ID" value="MFC5834897.1"/>
    <property type="molecule type" value="Genomic_DNA"/>
</dbReference>
<dbReference type="Proteomes" id="UP001596058">
    <property type="component" value="Unassembled WGS sequence"/>
</dbReference>
<keyword evidence="3" id="KW-1185">Reference proteome</keyword>
<evidence type="ECO:0000313" key="2">
    <source>
        <dbReference type="EMBL" id="MFC5834897.1"/>
    </source>
</evidence>
<feature type="region of interest" description="Disordered" evidence="1">
    <location>
        <begin position="1"/>
        <end position="22"/>
    </location>
</feature>
<gene>
    <name evidence="2" type="ORF">ACFPZ3_64600</name>
</gene>